<comment type="similarity">
    <text evidence="2">Belongs to the CWC21 family.</text>
</comment>
<evidence type="ECO:0000313" key="10">
    <source>
        <dbReference type="Proteomes" id="UP001179952"/>
    </source>
</evidence>
<evidence type="ECO:0000256" key="1">
    <source>
        <dbReference type="ARBA" id="ARBA00004123"/>
    </source>
</evidence>
<evidence type="ECO:0000259" key="8">
    <source>
        <dbReference type="SMART" id="SM01115"/>
    </source>
</evidence>
<dbReference type="GO" id="GO:0005681">
    <property type="term" value="C:spliceosomal complex"/>
    <property type="evidence" value="ECO:0007669"/>
    <property type="project" value="UniProtKB-KW"/>
</dbReference>
<organism evidence="9 10">
    <name type="scientific">Acorus gramineus</name>
    <name type="common">Dwarf sweet flag</name>
    <dbReference type="NCBI Taxonomy" id="55184"/>
    <lineage>
        <taxon>Eukaryota</taxon>
        <taxon>Viridiplantae</taxon>
        <taxon>Streptophyta</taxon>
        <taxon>Embryophyta</taxon>
        <taxon>Tracheophyta</taxon>
        <taxon>Spermatophyta</taxon>
        <taxon>Magnoliopsida</taxon>
        <taxon>Liliopsida</taxon>
        <taxon>Acoraceae</taxon>
        <taxon>Acorus</taxon>
    </lineage>
</organism>
<reference evidence="9" key="2">
    <citation type="submission" date="2023-06" db="EMBL/GenBank/DDBJ databases">
        <authorList>
            <person name="Ma L."/>
            <person name="Liu K.-W."/>
            <person name="Li Z."/>
            <person name="Hsiao Y.-Y."/>
            <person name="Qi Y."/>
            <person name="Fu T."/>
            <person name="Tang G."/>
            <person name="Zhang D."/>
            <person name="Sun W.-H."/>
            <person name="Liu D.-K."/>
            <person name="Li Y."/>
            <person name="Chen G.-Z."/>
            <person name="Liu X.-D."/>
            <person name="Liao X.-Y."/>
            <person name="Jiang Y.-T."/>
            <person name="Yu X."/>
            <person name="Hao Y."/>
            <person name="Huang J."/>
            <person name="Zhao X.-W."/>
            <person name="Ke S."/>
            <person name="Chen Y.-Y."/>
            <person name="Wu W.-L."/>
            <person name="Hsu J.-L."/>
            <person name="Lin Y.-F."/>
            <person name="Huang M.-D."/>
            <person name="Li C.-Y."/>
            <person name="Huang L."/>
            <person name="Wang Z.-W."/>
            <person name="Zhao X."/>
            <person name="Zhong W.-Y."/>
            <person name="Peng D.-H."/>
            <person name="Ahmad S."/>
            <person name="Lan S."/>
            <person name="Zhang J.-S."/>
            <person name="Tsai W.-C."/>
            <person name="Van De Peer Y."/>
            <person name="Liu Z.-J."/>
        </authorList>
    </citation>
    <scope>NUCLEOTIDE SEQUENCE</scope>
    <source>
        <strain evidence="9">SCP</strain>
        <tissue evidence="9">Leaves</tissue>
    </source>
</reference>
<keyword evidence="6" id="KW-0539">Nucleus</keyword>
<accession>A0AAV8ZYW8</accession>
<dbReference type="InterPro" id="IPR013170">
    <property type="entry name" value="mRNA_splic_Cwf21_dom"/>
</dbReference>
<dbReference type="PANTHER" id="PTHR36562">
    <property type="entry name" value="SERINE/ARGININE REPETITIVE MATRIX 2"/>
    <property type="match status" value="1"/>
</dbReference>
<keyword evidence="10" id="KW-1185">Reference proteome</keyword>
<comment type="caution">
    <text evidence="9">The sequence shown here is derived from an EMBL/GenBank/DDBJ whole genome shotgun (WGS) entry which is preliminary data.</text>
</comment>
<evidence type="ECO:0000256" key="5">
    <source>
        <dbReference type="ARBA" id="ARBA00023187"/>
    </source>
</evidence>
<feature type="region of interest" description="Disordered" evidence="7">
    <location>
        <begin position="93"/>
        <end position="201"/>
    </location>
</feature>
<dbReference type="PANTHER" id="PTHR36562:SF5">
    <property type="entry name" value="SERINE_ARGININE REPETITIVE MATRIX 2"/>
    <property type="match status" value="1"/>
</dbReference>
<evidence type="ECO:0000256" key="2">
    <source>
        <dbReference type="ARBA" id="ARBA00005954"/>
    </source>
</evidence>
<feature type="domain" description="CWF21" evidence="8">
    <location>
        <begin position="56"/>
        <end position="101"/>
    </location>
</feature>
<reference evidence="9" key="1">
    <citation type="journal article" date="2023" name="Nat. Commun.">
        <title>Diploid and tetraploid genomes of Acorus and the evolution of monocots.</title>
        <authorList>
            <person name="Ma L."/>
            <person name="Liu K.W."/>
            <person name="Li Z."/>
            <person name="Hsiao Y.Y."/>
            <person name="Qi Y."/>
            <person name="Fu T."/>
            <person name="Tang G.D."/>
            <person name="Zhang D."/>
            <person name="Sun W.H."/>
            <person name="Liu D.K."/>
            <person name="Li Y."/>
            <person name="Chen G.Z."/>
            <person name="Liu X.D."/>
            <person name="Liao X.Y."/>
            <person name="Jiang Y.T."/>
            <person name="Yu X."/>
            <person name="Hao Y."/>
            <person name="Huang J."/>
            <person name="Zhao X.W."/>
            <person name="Ke S."/>
            <person name="Chen Y.Y."/>
            <person name="Wu W.L."/>
            <person name="Hsu J.L."/>
            <person name="Lin Y.F."/>
            <person name="Huang M.D."/>
            <person name="Li C.Y."/>
            <person name="Huang L."/>
            <person name="Wang Z.W."/>
            <person name="Zhao X."/>
            <person name="Zhong W.Y."/>
            <person name="Peng D.H."/>
            <person name="Ahmad S."/>
            <person name="Lan S."/>
            <person name="Zhang J.S."/>
            <person name="Tsai W.C."/>
            <person name="Van de Peer Y."/>
            <person name="Liu Z.J."/>
        </authorList>
    </citation>
    <scope>NUCLEOTIDE SEQUENCE</scope>
    <source>
        <strain evidence="9">SCP</strain>
    </source>
</reference>
<dbReference type="Pfam" id="PF08312">
    <property type="entry name" value="cwf21"/>
    <property type="match status" value="1"/>
</dbReference>
<keyword evidence="3" id="KW-0507">mRNA processing</keyword>
<dbReference type="Proteomes" id="UP001179952">
    <property type="component" value="Unassembled WGS sequence"/>
</dbReference>
<dbReference type="InterPro" id="IPR051372">
    <property type="entry name" value="CWC21"/>
</dbReference>
<evidence type="ECO:0000256" key="6">
    <source>
        <dbReference type="ARBA" id="ARBA00023242"/>
    </source>
</evidence>
<feature type="compositionally biased region" description="Basic and acidic residues" evidence="7">
    <location>
        <begin position="146"/>
        <end position="201"/>
    </location>
</feature>
<dbReference type="CDD" id="cd21373">
    <property type="entry name" value="cwf21_SRRM2-like"/>
    <property type="match status" value="1"/>
</dbReference>
<dbReference type="SMART" id="SM01115">
    <property type="entry name" value="cwf21"/>
    <property type="match status" value="1"/>
</dbReference>
<gene>
    <name evidence="9" type="ORF">QJS04_geneDACA024283</name>
</gene>
<feature type="compositionally biased region" description="Basic and acidic residues" evidence="7">
    <location>
        <begin position="110"/>
        <end position="137"/>
    </location>
</feature>
<keyword evidence="5" id="KW-0508">mRNA splicing</keyword>
<name>A0AAV8ZYW8_ACOGR</name>
<comment type="subcellular location">
    <subcellularLocation>
        <location evidence="1">Nucleus</location>
    </subcellularLocation>
</comment>
<evidence type="ECO:0000256" key="7">
    <source>
        <dbReference type="SAM" id="MobiDB-lite"/>
    </source>
</evidence>
<dbReference type="GO" id="GO:0006397">
    <property type="term" value="P:mRNA processing"/>
    <property type="evidence" value="ECO:0007669"/>
    <property type="project" value="UniProtKB-KW"/>
</dbReference>
<sequence>MYNGIGLQTPRGSGTDGYIQANKFFLRPKSGRVETRELEAGQGTGVVSSKLNKEILEHDRKRKIQLKLLLLEETILDQGFTDSEVAERLSEAKRSLEVETDTADVSAVADKSDERDYRSRRDRKREEGQAEIERGRIGDYPSGRGDFSRREDRDYKSRSPQGREEYDGVEEIRNKDHYNIEERDSRGQFKEADRDDGVKRRRYDELCARADRDYHDRKGGDRHRRE</sequence>
<evidence type="ECO:0000256" key="4">
    <source>
        <dbReference type="ARBA" id="ARBA00022728"/>
    </source>
</evidence>
<dbReference type="EMBL" id="JAUJYN010000052">
    <property type="protein sequence ID" value="KAK1257258.1"/>
    <property type="molecule type" value="Genomic_DNA"/>
</dbReference>
<proteinExistence type="inferred from homology"/>
<evidence type="ECO:0000256" key="3">
    <source>
        <dbReference type="ARBA" id="ARBA00022664"/>
    </source>
</evidence>
<protein>
    <recommendedName>
        <fullName evidence="8">CWF21 domain-containing protein</fullName>
    </recommendedName>
</protein>
<evidence type="ECO:0000313" key="9">
    <source>
        <dbReference type="EMBL" id="KAK1257258.1"/>
    </source>
</evidence>
<dbReference type="GO" id="GO:0008380">
    <property type="term" value="P:RNA splicing"/>
    <property type="evidence" value="ECO:0007669"/>
    <property type="project" value="UniProtKB-KW"/>
</dbReference>
<dbReference type="AlphaFoldDB" id="A0AAV8ZYW8"/>
<keyword evidence="4" id="KW-0747">Spliceosome</keyword>